<evidence type="ECO:0000313" key="3">
    <source>
        <dbReference type="Proteomes" id="UP000552097"/>
    </source>
</evidence>
<protein>
    <submittedName>
        <fullName evidence="2">Uncharacterized protein</fullName>
    </submittedName>
</protein>
<name>A0A7W9HSE8_9PSEU</name>
<organism evidence="2 3">
    <name type="scientific">Saccharothrix ecbatanensis</name>
    <dbReference type="NCBI Taxonomy" id="1105145"/>
    <lineage>
        <taxon>Bacteria</taxon>
        <taxon>Bacillati</taxon>
        <taxon>Actinomycetota</taxon>
        <taxon>Actinomycetes</taxon>
        <taxon>Pseudonocardiales</taxon>
        <taxon>Pseudonocardiaceae</taxon>
        <taxon>Saccharothrix</taxon>
    </lineage>
</organism>
<proteinExistence type="predicted"/>
<dbReference type="AlphaFoldDB" id="A0A7W9HSE8"/>
<reference evidence="2 3" key="1">
    <citation type="submission" date="2020-08" db="EMBL/GenBank/DDBJ databases">
        <title>Sequencing the genomes of 1000 actinobacteria strains.</title>
        <authorList>
            <person name="Klenk H.-P."/>
        </authorList>
    </citation>
    <scope>NUCLEOTIDE SEQUENCE [LARGE SCALE GENOMIC DNA]</scope>
    <source>
        <strain evidence="2 3">DSM 45486</strain>
    </source>
</reference>
<evidence type="ECO:0000313" key="2">
    <source>
        <dbReference type="EMBL" id="MBB5807647.1"/>
    </source>
</evidence>
<feature type="region of interest" description="Disordered" evidence="1">
    <location>
        <begin position="20"/>
        <end position="58"/>
    </location>
</feature>
<dbReference type="RefSeq" id="WP_246477930.1">
    <property type="nucleotide sequence ID" value="NZ_JACHMO010000001.1"/>
</dbReference>
<accession>A0A7W9HSE8</accession>
<keyword evidence="3" id="KW-1185">Reference proteome</keyword>
<dbReference type="Proteomes" id="UP000552097">
    <property type="component" value="Unassembled WGS sequence"/>
</dbReference>
<comment type="caution">
    <text evidence="2">The sequence shown here is derived from an EMBL/GenBank/DDBJ whole genome shotgun (WGS) entry which is preliminary data.</text>
</comment>
<gene>
    <name evidence="2" type="ORF">F4560_007415</name>
</gene>
<evidence type="ECO:0000256" key="1">
    <source>
        <dbReference type="SAM" id="MobiDB-lite"/>
    </source>
</evidence>
<sequence length="58" mass="6335">MSCSYADVTVPRATPSWAARSRLDGRRVPGASRPSRTARRSSDSTARLPFAVGRRSSR</sequence>
<dbReference type="EMBL" id="JACHMO010000001">
    <property type="protein sequence ID" value="MBB5807647.1"/>
    <property type="molecule type" value="Genomic_DNA"/>
</dbReference>